<dbReference type="AlphaFoldDB" id="A0A290HBP3"/>
<sequence>MQKKVLGAVFLLLFAGVGFFLYKLLHQNVDVTVEVAKYESPKKQEIKQETSEIVWIKEMAHKDAREFVFPVNELFMQIDSFGQKSGSGGKLKSFRLVIDRVDRYSLFCIIQTLTSLHLPYMVIKEDKVPLIYIEEKSEKQLNQVVLELEKYDIKSKIVEVWL</sequence>
<dbReference type="Proteomes" id="UP000217349">
    <property type="component" value="Chromosome"/>
</dbReference>
<protein>
    <submittedName>
        <fullName evidence="1">Periplasmic protein</fullName>
    </submittedName>
</protein>
<evidence type="ECO:0000313" key="2">
    <source>
        <dbReference type="Proteomes" id="UP000217349"/>
    </source>
</evidence>
<name>A0A290HBP3_9BACT</name>
<dbReference type="KEGG" id="sulj:SJPD1_0731"/>
<proteinExistence type="predicted"/>
<gene>
    <name evidence="1" type="ORF">SJPD1_0731</name>
</gene>
<dbReference type="EMBL" id="CP023275">
    <property type="protein sequence ID" value="ATB68845.1"/>
    <property type="molecule type" value="Genomic_DNA"/>
</dbReference>
<dbReference type="RefSeq" id="WP_096045999.1">
    <property type="nucleotide sequence ID" value="NZ_CP023275.1"/>
</dbReference>
<dbReference type="OrthoDB" id="5361047at2"/>
<reference evidence="2" key="1">
    <citation type="submission" date="2017-09" db="EMBL/GenBank/DDBJ databases">
        <title>The complete genome of Sulfurospirillum sp. JPD-1.</title>
        <authorList>
            <person name="Goris T."/>
        </authorList>
    </citation>
    <scope>NUCLEOTIDE SEQUENCE [LARGE SCALE GENOMIC DNA]</scope>
    <source>
        <strain evidence="2">JPD-1</strain>
    </source>
</reference>
<evidence type="ECO:0000313" key="1">
    <source>
        <dbReference type="EMBL" id="ATB68845.1"/>
    </source>
</evidence>
<accession>A0A290HBP3</accession>
<organism evidence="1 2">
    <name type="scientific">Sulfurospirillum diekertiae</name>
    <dbReference type="NCBI Taxonomy" id="1854492"/>
    <lineage>
        <taxon>Bacteria</taxon>
        <taxon>Pseudomonadati</taxon>
        <taxon>Campylobacterota</taxon>
        <taxon>Epsilonproteobacteria</taxon>
        <taxon>Campylobacterales</taxon>
        <taxon>Sulfurospirillaceae</taxon>
        <taxon>Sulfurospirillum</taxon>
    </lineage>
</organism>